<feature type="domain" description="AB hydrolase-1" evidence="2">
    <location>
        <begin position="49"/>
        <end position="295"/>
    </location>
</feature>
<protein>
    <submittedName>
        <fullName evidence="3">Alpha/Beta hydrolase protein</fullName>
    </submittedName>
</protein>
<organism evidence="3 4">
    <name type="scientific">Lipomyces tetrasporus</name>
    <dbReference type="NCBI Taxonomy" id="54092"/>
    <lineage>
        <taxon>Eukaryota</taxon>
        <taxon>Fungi</taxon>
        <taxon>Dikarya</taxon>
        <taxon>Ascomycota</taxon>
        <taxon>Saccharomycotina</taxon>
        <taxon>Lipomycetes</taxon>
        <taxon>Lipomycetales</taxon>
        <taxon>Lipomycetaceae</taxon>
        <taxon>Lipomyces</taxon>
    </lineage>
</organism>
<keyword evidence="4" id="KW-1185">Reference proteome</keyword>
<dbReference type="InterPro" id="IPR050228">
    <property type="entry name" value="Carboxylesterase_BioH"/>
</dbReference>
<gene>
    <name evidence="3" type="ORF">POJ06DRAFT_289779</name>
</gene>
<dbReference type="Gene3D" id="3.40.50.1820">
    <property type="entry name" value="alpha/beta hydrolase"/>
    <property type="match status" value="1"/>
</dbReference>
<accession>A0AAD7VTB3</accession>
<dbReference type="RefSeq" id="XP_056044738.1">
    <property type="nucleotide sequence ID" value="XM_056190324.1"/>
</dbReference>
<dbReference type="Proteomes" id="UP001217417">
    <property type="component" value="Unassembled WGS sequence"/>
</dbReference>
<name>A0AAD7VTB3_9ASCO</name>
<evidence type="ECO:0000313" key="3">
    <source>
        <dbReference type="EMBL" id="KAJ8101288.1"/>
    </source>
</evidence>
<comment type="caution">
    <text evidence="3">The sequence shown here is derived from an EMBL/GenBank/DDBJ whole genome shotgun (WGS) entry which is preliminary data.</text>
</comment>
<evidence type="ECO:0000259" key="2">
    <source>
        <dbReference type="Pfam" id="PF12697"/>
    </source>
</evidence>
<evidence type="ECO:0000256" key="1">
    <source>
        <dbReference type="SAM" id="MobiDB-lite"/>
    </source>
</evidence>
<dbReference type="InterPro" id="IPR000073">
    <property type="entry name" value="AB_hydrolase_1"/>
</dbReference>
<keyword evidence="3" id="KW-0378">Hydrolase</keyword>
<dbReference type="AlphaFoldDB" id="A0AAD7VTB3"/>
<dbReference type="PANTHER" id="PTHR43194">
    <property type="entry name" value="HYDROLASE ALPHA/BETA FOLD FAMILY"/>
    <property type="match status" value="1"/>
</dbReference>
<dbReference type="GeneID" id="80885490"/>
<dbReference type="SUPFAM" id="SSF53474">
    <property type="entry name" value="alpha/beta-Hydrolases"/>
    <property type="match status" value="1"/>
</dbReference>
<evidence type="ECO:0000313" key="4">
    <source>
        <dbReference type="Proteomes" id="UP001217417"/>
    </source>
</evidence>
<reference evidence="3" key="1">
    <citation type="submission" date="2023-03" db="EMBL/GenBank/DDBJ databases">
        <title>Near-Complete genome sequence of Lipomyces tetrasporous NRRL Y-64009, an oleaginous yeast capable of growing on lignocellulosic hydrolysates.</title>
        <authorList>
            <consortium name="Lawrence Berkeley National Laboratory"/>
            <person name="Jagtap S.S."/>
            <person name="Liu J.-J."/>
            <person name="Walukiewicz H.E."/>
            <person name="Pangilinan J."/>
            <person name="Lipzen A."/>
            <person name="Ahrendt S."/>
            <person name="Koriabine M."/>
            <person name="Cobaugh K."/>
            <person name="Salamov A."/>
            <person name="Yoshinaga Y."/>
            <person name="Ng V."/>
            <person name="Daum C."/>
            <person name="Grigoriev I.V."/>
            <person name="Slininger P.J."/>
            <person name="Dien B.S."/>
            <person name="Jin Y.-S."/>
            <person name="Rao C.V."/>
        </authorList>
    </citation>
    <scope>NUCLEOTIDE SEQUENCE</scope>
    <source>
        <strain evidence="3">NRRL Y-64009</strain>
    </source>
</reference>
<dbReference type="EMBL" id="JARPMG010000004">
    <property type="protein sequence ID" value="KAJ8101288.1"/>
    <property type="molecule type" value="Genomic_DNA"/>
</dbReference>
<proteinExistence type="predicted"/>
<sequence length="374" mass="42120">MTELKYTSTTVKAAFPRAKRYSTVRSNDRLQLALNRYQPPSRSASGFTLIFLHCTGFQKETWEEVIKYIFNQSDDVPIREAIAFDWVGHGDSALLNKGKLGYDLLWSDGSRDLVAMIDELQIPQPIISIGHSMGGGQALAACHLRPRLFTACIAIEPVAYPFALYSRLSSITASFTYLPDIFRNRESAVKFLMSSTWKSFDTAVMDRLIETGFYHPYADERVAFKSSSSQQTALYTARSSLDEIFAGLPYVDEPVLLVIAENGRWNPDEAPQALSRALRNSETVVIPGARHMLVQEIPRTAGSVIVSYLSKTWTAWAEEQQHEKAQLQEELQRKVEAGLIRNVNMLRAYGDESRKRMQAHKVNAVGKNESKTKL</sequence>
<dbReference type="GO" id="GO:0016787">
    <property type="term" value="F:hydrolase activity"/>
    <property type="evidence" value="ECO:0007669"/>
    <property type="project" value="UniProtKB-KW"/>
</dbReference>
<dbReference type="PANTHER" id="PTHR43194:SF2">
    <property type="entry name" value="PEROXISOMAL MEMBRANE PROTEIN LPX1"/>
    <property type="match status" value="1"/>
</dbReference>
<dbReference type="InterPro" id="IPR029058">
    <property type="entry name" value="AB_hydrolase_fold"/>
</dbReference>
<feature type="region of interest" description="Disordered" evidence="1">
    <location>
        <begin position="352"/>
        <end position="374"/>
    </location>
</feature>
<dbReference type="Pfam" id="PF12697">
    <property type="entry name" value="Abhydrolase_6"/>
    <property type="match status" value="1"/>
</dbReference>